<keyword evidence="4" id="KW-0413">Isomerase</keyword>
<evidence type="ECO:0000313" key="5">
    <source>
        <dbReference type="Proteomes" id="UP000739538"/>
    </source>
</evidence>
<evidence type="ECO:0000256" key="2">
    <source>
        <dbReference type="ARBA" id="ARBA00022723"/>
    </source>
</evidence>
<dbReference type="Pfam" id="PF13669">
    <property type="entry name" value="Glyoxalase_4"/>
    <property type="match status" value="1"/>
</dbReference>
<dbReference type="AlphaFoldDB" id="A0A956SCS5"/>
<dbReference type="InterPro" id="IPR051785">
    <property type="entry name" value="MMCE/EMCE_epimerase"/>
</dbReference>
<evidence type="ECO:0000313" key="4">
    <source>
        <dbReference type="EMBL" id="MCA9755646.1"/>
    </source>
</evidence>
<keyword evidence="2" id="KW-0479">Metal-binding</keyword>
<accession>A0A956SCS5</accession>
<feature type="domain" description="VOC" evidence="3">
    <location>
        <begin position="4"/>
        <end position="132"/>
    </location>
</feature>
<dbReference type="PANTHER" id="PTHR43048:SF3">
    <property type="entry name" value="METHYLMALONYL-COA EPIMERASE, MITOCHONDRIAL"/>
    <property type="match status" value="1"/>
</dbReference>
<name>A0A956SCS5_UNCEI</name>
<dbReference type="Proteomes" id="UP000739538">
    <property type="component" value="Unassembled WGS sequence"/>
</dbReference>
<dbReference type="SUPFAM" id="SSF54593">
    <property type="entry name" value="Glyoxalase/Bleomycin resistance protein/Dihydroxybiphenyl dioxygenase"/>
    <property type="match status" value="1"/>
</dbReference>
<sequence length="136" mass="14964">MIKKIDHLGVAVLDPERALATYRDALGLRLDQIEDIPSQKLVSYHLAIGESHIELLHPTEEDSVIGKYLAKKGPGIHHVALQVDDIEAERDRLSAAGLEPLTAEPFIGANGKKVLFFHPRTTGGILLEICQVVEEE</sequence>
<dbReference type="GO" id="GO:0004493">
    <property type="term" value="F:methylmalonyl-CoA epimerase activity"/>
    <property type="evidence" value="ECO:0007669"/>
    <property type="project" value="UniProtKB-EC"/>
</dbReference>
<dbReference type="InterPro" id="IPR017515">
    <property type="entry name" value="MeMalonyl-CoA_epimerase"/>
</dbReference>
<dbReference type="PANTHER" id="PTHR43048">
    <property type="entry name" value="METHYLMALONYL-COA EPIMERASE"/>
    <property type="match status" value="1"/>
</dbReference>
<organism evidence="4 5">
    <name type="scientific">Eiseniibacteriota bacterium</name>
    <dbReference type="NCBI Taxonomy" id="2212470"/>
    <lineage>
        <taxon>Bacteria</taxon>
        <taxon>Candidatus Eiseniibacteriota</taxon>
    </lineage>
</organism>
<protein>
    <submittedName>
        <fullName evidence="4">Methylmalonyl-CoA epimerase</fullName>
        <ecNumber evidence="4">5.1.99.1</ecNumber>
    </submittedName>
</protein>
<comment type="similarity">
    <text evidence="1">Belongs to the methylmalonyl-CoA epimerase family.</text>
</comment>
<evidence type="ECO:0000259" key="3">
    <source>
        <dbReference type="PROSITE" id="PS51819"/>
    </source>
</evidence>
<gene>
    <name evidence="4" type="primary">mce</name>
    <name evidence="4" type="ORF">KDA27_07585</name>
</gene>
<dbReference type="EMBL" id="JAGQHS010000028">
    <property type="protein sequence ID" value="MCA9755646.1"/>
    <property type="molecule type" value="Genomic_DNA"/>
</dbReference>
<dbReference type="EC" id="5.1.99.1" evidence="4"/>
<dbReference type="GO" id="GO:0046491">
    <property type="term" value="P:L-methylmalonyl-CoA metabolic process"/>
    <property type="evidence" value="ECO:0007669"/>
    <property type="project" value="TreeGrafter"/>
</dbReference>
<dbReference type="InterPro" id="IPR029068">
    <property type="entry name" value="Glyas_Bleomycin-R_OHBP_Dase"/>
</dbReference>
<evidence type="ECO:0000256" key="1">
    <source>
        <dbReference type="ARBA" id="ARBA00009308"/>
    </source>
</evidence>
<dbReference type="PROSITE" id="PS51819">
    <property type="entry name" value="VOC"/>
    <property type="match status" value="1"/>
</dbReference>
<dbReference type="CDD" id="cd07249">
    <property type="entry name" value="MMCE"/>
    <property type="match status" value="1"/>
</dbReference>
<comment type="caution">
    <text evidence="4">The sequence shown here is derived from an EMBL/GenBank/DDBJ whole genome shotgun (WGS) entry which is preliminary data.</text>
</comment>
<dbReference type="Gene3D" id="3.10.180.10">
    <property type="entry name" value="2,3-Dihydroxybiphenyl 1,2-Dioxygenase, domain 1"/>
    <property type="match status" value="1"/>
</dbReference>
<reference evidence="4" key="1">
    <citation type="submission" date="2020-04" db="EMBL/GenBank/DDBJ databases">
        <authorList>
            <person name="Zhang T."/>
        </authorList>
    </citation>
    <scope>NUCLEOTIDE SEQUENCE</scope>
    <source>
        <strain evidence="4">HKST-UBA02</strain>
    </source>
</reference>
<dbReference type="NCBIfam" id="TIGR03081">
    <property type="entry name" value="metmalonyl_epim"/>
    <property type="match status" value="1"/>
</dbReference>
<proteinExistence type="inferred from homology"/>
<reference evidence="4" key="2">
    <citation type="journal article" date="2021" name="Microbiome">
        <title>Successional dynamics and alternative stable states in a saline activated sludge microbial community over 9 years.</title>
        <authorList>
            <person name="Wang Y."/>
            <person name="Ye J."/>
            <person name="Ju F."/>
            <person name="Liu L."/>
            <person name="Boyd J.A."/>
            <person name="Deng Y."/>
            <person name="Parks D.H."/>
            <person name="Jiang X."/>
            <person name="Yin X."/>
            <person name="Woodcroft B.J."/>
            <person name="Tyson G.W."/>
            <person name="Hugenholtz P."/>
            <person name="Polz M.F."/>
            <person name="Zhang T."/>
        </authorList>
    </citation>
    <scope>NUCLEOTIDE SEQUENCE</scope>
    <source>
        <strain evidence="4">HKST-UBA02</strain>
    </source>
</reference>
<dbReference type="GO" id="GO:0046872">
    <property type="term" value="F:metal ion binding"/>
    <property type="evidence" value="ECO:0007669"/>
    <property type="project" value="UniProtKB-KW"/>
</dbReference>
<dbReference type="InterPro" id="IPR037523">
    <property type="entry name" value="VOC_core"/>
</dbReference>